<proteinExistence type="predicted"/>
<accession>A0ABV6AEL9</accession>
<evidence type="ECO:0000313" key="3">
    <source>
        <dbReference type="Proteomes" id="UP001589692"/>
    </source>
</evidence>
<protein>
    <submittedName>
        <fullName evidence="2">Uncharacterized protein</fullName>
    </submittedName>
</protein>
<comment type="caution">
    <text evidence="2">The sequence shown here is derived from an EMBL/GenBank/DDBJ whole genome shotgun (WGS) entry which is preliminary data.</text>
</comment>
<dbReference type="EMBL" id="JBHMAA010000011">
    <property type="protein sequence ID" value="MFB9949064.1"/>
    <property type="molecule type" value="Genomic_DNA"/>
</dbReference>
<feature type="region of interest" description="Disordered" evidence="1">
    <location>
        <begin position="1"/>
        <end position="29"/>
    </location>
</feature>
<name>A0ABV6AEL9_9HYPH</name>
<gene>
    <name evidence="2" type="ORF">ACFFP0_09415</name>
</gene>
<dbReference type="Proteomes" id="UP001589692">
    <property type="component" value="Unassembled WGS sequence"/>
</dbReference>
<sequence>MAHGSERYAGYALDGLGQEPNEDKLSSIPDLDHIMQLPWGPKVA</sequence>
<keyword evidence="3" id="KW-1185">Reference proteome</keyword>
<reference evidence="2 3" key="1">
    <citation type="submission" date="2024-09" db="EMBL/GenBank/DDBJ databases">
        <authorList>
            <person name="Sun Q."/>
            <person name="Mori K."/>
        </authorList>
    </citation>
    <scope>NUCLEOTIDE SEQUENCE [LARGE SCALE GENOMIC DNA]</scope>
    <source>
        <strain evidence="2 3">TBRC 4938</strain>
    </source>
</reference>
<organism evidence="2 3">
    <name type="scientific">Rhizobium puerariae</name>
    <dbReference type="NCBI Taxonomy" id="1585791"/>
    <lineage>
        <taxon>Bacteria</taxon>
        <taxon>Pseudomonadati</taxon>
        <taxon>Pseudomonadota</taxon>
        <taxon>Alphaproteobacteria</taxon>
        <taxon>Hyphomicrobiales</taxon>
        <taxon>Rhizobiaceae</taxon>
        <taxon>Rhizobium/Agrobacterium group</taxon>
        <taxon>Rhizobium</taxon>
    </lineage>
</organism>
<dbReference type="RefSeq" id="WP_377259506.1">
    <property type="nucleotide sequence ID" value="NZ_JBHMAA010000011.1"/>
</dbReference>
<evidence type="ECO:0000313" key="2">
    <source>
        <dbReference type="EMBL" id="MFB9949064.1"/>
    </source>
</evidence>
<evidence type="ECO:0000256" key="1">
    <source>
        <dbReference type="SAM" id="MobiDB-lite"/>
    </source>
</evidence>